<proteinExistence type="predicted"/>
<organism evidence="1 2">
    <name type="scientific">Pseudomonas coronafaciens pv. garcae</name>
    <dbReference type="NCBI Taxonomy" id="251653"/>
    <lineage>
        <taxon>Bacteria</taxon>
        <taxon>Pseudomonadati</taxon>
        <taxon>Pseudomonadota</taxon>
        <taxon>Gammaproteobacteria</taxon>
        <taxon>Pseudomonadales</taxon>
        <taxon>Pseudomonadaceae</taxon>
        <taxon>Pseudomonas</taxon>
        <taxon>Pseudomonas coronafaciens</taxon>
    </lineage>
</organism>
<dbReference type="Proteomes" id="UP000272613">
    <property type="component" value="Unassembled WGS sequence"/>
</dbReference>
<gene>
    <name evidence="1" type="ORF">ALP74_01045</name>
</gene>
<name>A0AB37QTW9_9PSED</name>
<sequence>NHAGYRVSLISRLTDETTREGKVMCQNTQQCCSTPDECKAYRDIEEQIGHCTPDQAWGMYFVATGSVRENIRWAVMKHIAQGNKALLVEFPELAPAKKGDHESG</sequence>
<dbReference type="RefSeq" id="WP_235662449.1">
    <property type="nucleotide sequence ID" value="NZ_RBSH01000136.1"/>
</dbReference>
<accession>A0AB37QTW9</accession>
<evidence type="ECO:0000313" key="1">
    <source>
        <dbReference type="EMBL" id="RMS01993.1"/>
    </source>
</evidence>
<protein>
    <submittedName>
        <fullName evidence="1">Uncharacterized protein</fullName>
    </submittedName>
</protein>
<comment type="caution">
    <text evidence="1">The sequence shown here is derived from an EMBL/GenBank/DDBJ whole genome shotgun (WGS) entry which is preliminary data.</text>
</comment>
<feature type="non-terminal residue" evidence="1">
    <location>
        <position position="1"/>
    </location>
</feature>
<dbReference type="EMBL" id="RBSH01000136">
    <property type="protein sequence ID" value="RMS01993.1"/>
    <property type="molecule type" value="Genomic_DNA"/>
</dbReference>
<dbReference type="AlphaFoldDB" id="A0AB37QTW9"/>
<reference evidence="1 2" key="1">
    <citation type="submission" date="2018-08" db="EMBL/GenBank/DDBJ databases">
        <title>Recombination of ecologically and evolutionarily significant loci maintains genetic cohesion in the Pseudomonas syringae species complex.</title>
        <authorList>
            <person name="Dillon M."/>
            <person name="Thakur S."/>
            <person name="Almeida R.N.D."/>
            <person name="Weir B.S."/>
            <person name="Guttman D.S."/>
        </authorList>
    </citation>
    <scope>NUCLEOTIDE SEQUENCE [LARGE SCALE GENOMIC DNA]</scope>
    <source>
        <strain evidence="1 2">ICMP 5019</strain>
    </source>
</reference>
<evidence type="ECO:0000313" key="2">
    <source>
        <dbReference type="Proteomes" id="UP000272613"/>
    </source>
</evidence>